<dbReference type="HOGENOM" id="CLU_2075841_0_0_1"/>
<dbReference type="SUPFAM" id="SSF47565">
    <property type="entry name" value="Insect pheromone/odorant-binding proteins"/>
    <property type="match status" value="1"/>
</dbReference>
<dbReference type="EMBL" id="CAQQ02179582">
    <property type="status" value="NOT_ANNOTATED_CDS"/>
    <property type="molecule type" value="Genomic_DNA"/>
</dbReference>
<dbReference type="InterPro" id="IPR036728">
    <property type="entry name" value="PBP_GOBP_sf"/>
</dbReference>
<keyword evidence="1" id="KW-0732">Signal</keyword>
<evidence type="ECO:0000313" key="2">
    <source>
        <dbReference type="EnsemblMetazoa" id="MESCA007979-PA"/>
    </source>
</evidence>
<feature type="chain" id="PRO_5004577782" evidence="1">
    <location>
        <begin position="17"/>
        <end position="118"/>
    </location>
</feature>
<name>T1GW11_MEGSC</name>
<sequence>MKVILVITLLFGLTLAVDMEEDTWVAMKNKELLHLSCAQELHIENKTEDTIGYKEFKCLATCLMEHRGYLKHGEVDVHEVAKAIKEKTHLEKHLKSKLIADLPTCAKLSSTRSTVIKL</sequence>
<dbReference type="Proteomes" id="UP000015102">
    <property type="component" value="Unassembled WGS sequence"/>
</dbReference>
<dbReference type="EnsemblMetazoa" id="MESCA007979-RA">
    <property type="protein sequence ID" value="MESCA007979-PA"/>
    <property type="gene ID" value="MESCA007979"/>
</dbReference>
<organism evidence="2 3">
    <name type="scientific">Megaselia scalaris</name>
    <name type="common">Humpbacked fly</name>
    <name type="synonym">Phora scalaris</name>
    <dbReference type="NCBI Taxonomy" id="36166"/>
    <lineage>
        <taxon>Eukaryota</taxon>
        <taxon>Metazoa</taxon>
        <taxon>Ecdysozoa</taxon>
        <taxon>Arthropoda</taxon>
        <taxon>Hexapoda</taxon>
        <taxon>Insecta</taxon>
        <taxon>Pterygota</taxon>
        <taxon>Neoptera</taxon>
        <taxon>Endopterygota</taxon>
        <taxon>Diptera</taxon>
        <taxon>Brachycera</taxon>
        <taxon>Muscomorpha</taxon>
        <taxon>Platypezoidea</taxon>
        <taxon>Phoridae</taxon>
        <taxon>Megaseliini</taxon>
        <taxon>Megaselia</taxon>
    </lineage>
</organism>
<proteinExistence type="predicted"/>
<dbReference type="Pfam" id="PF01395">
    <property type="entry name" value="PBP_GOBP"/>
    <property type="match status" value="1"/>
</dbReference>
<dbReference type="AlphaFoldDB" id="T1GW11"/>
<accession>T1GW11</accession>
<keyword evidence="3" id="KW-1185">Reference proteome</keyword>
<dbReference type="GO" id="GO:0005549">
    <property type="term" value="F:odorant binding"/>
    <property type="evidence" value="ECO:0007669"/>
    <property type="project" value="InterPro"/>
</dbReference>
<evidence type="ECO:0000313" key="3">
    <source>
        <dbReference type="Proteomes" id="UP000015102"/>
    </source>
</evidence>
<feature type="signal peptide" evidence="1">
    <location>
        <begin position="1"/>
        <end position="16"/>
    </location>
</feature>
<reference evidence="3" key="1">
    <citation type="submission" date="2013-02" db="EMBL/GenBank/DDBJ databases">
        <authorList>
            <person name="Hughes D."/>
        </authorList>
    </citation>
    <scope>NUCLEOTIDE SEQUENCE</scope>
    <source>
        <strain>Durham</strain>
        <strain evidence="3">NC isolate 2 -- Noor lab</strain>
    </source>
</reference>
<protein>
    <submittedName>
        <fullName evidence="2">Uncharacterized protein</fullName>
    </submittedName>
</protein>
<evidence type="ECO:0000256" key="1">
    <source>
        <dbReference type="SAM" id="SignalP"/>
    </source>
</evidence>
<reference evidence="2" key="2">
    <citation type="submission" date="2015-06" db="UniProtKB">
        <authorList>
            <consortium name="EnsemblMetazoa"/>
        </authorList>
    </citation>
    <scope>IDENTIFICATION</scope>
</reference>
<dbReference type="Gene3D" id="1.10.238.20">
    <property type="entry name" value="Pheromone/general odorant binding protein domain"/>
    <property type="match status" value="1"/>
</dbReference>
<dbReference type="InterPro" id="IPR006170">
    <property type="entry name" value="PBP/GOBP"/>
</dbReference>